<dbReference type="GO" id="GO:0005737">
    <property type="term" value="C:cytoplasm"/>
    <property type="evidence" value="ECO:0007669"/>
    <property type="project" value="TreeGrafter"/>
</dbReference>
<dbReference type="Gene3D" id="2.30.29.30">
    <property type="entry name" value="Pleckstrin-homology domain (PH domain)/Phosphotyrosine-binding domain (PTB)"/>
    <property type="match status" value="2"/>
</dbReference>
<dbReference type="InterPro" id="IPR001849">
    <property type="entry name" value="PH_domain"/>
</dbReference>
<sequence length="496" mass="56416">MEEDIRRNGKLYLHQKRFGKRWRKVWCVLVAEGRRSVARLELYEHKHMSVKEGSSRRKPDYKQVIRLRECIRISENEMDDCPKDCATFFLETTDKLYVFAAHQSEAEEWIKCLCEQAFPDTQIELGKQRKNGNPSEPVSRCIEMQENSLYDTADSVREFAVIAVSTEAGVRCNLNGEYILTAQPLCLLLKDSNTRKVLLKWPYCYVRKFGRDTLSFNFEAGRRCESGEGNFEFATHQGEQIFCIVSEAIQHLPKTPAAKQSGSTNEVQSREISDIIYDDINPLDRFCPSQRPVQHPSKMLSASTRSLSLNAIQSLCQVTSIKTNSEKEEPVYAIVSKAQPKSTSPTDPHTHWKNLRKAVHQFEPPQDSCSEILQSAFVAPQEDEENEETVTGQYSTDFLSDSIHQLEINDPLKNIGAEAIYADPQDLEPTAENHVDAVYDDPEEVIKSNQSAQDGAERFIPDTVSTHVMAARSSPCQSLDDISSEYDNLLLMGRRM</sequence>
<dbReference type="GO" id="GO:0007265">
    <property type="term" value="P:Ras protein signal transduction"/>
    <property type="evidence" value="ECO:0007669"/>
    <property type="project" value="TreeGrafter"/>
</dbReference>
<dbReference type="InterPro" id="IPR002404">
    <property type="entry name" value="IRS_PTB"/>
</dbReference>
<dbReference type="PANTHER" id="PTHR21258">
    <property type="entry name" value="DOCKING PROTEIN RELATED"/>
    <property type="match status" value="1"/>
</dbReference>
<evidence type="ECO:0000259" key="2">
    <source>
        <dbReference type="PROSITE" id="PS51064"/>
    </source>
</evidence>
<dbReference type="Pfam" id="PF02174">
    <property type="entry name" value="IRS"/>
    <property type="match status" value="1"/>
</dbReference>
<dbReference type="SMART" id="SM00310">
    <property type="entry name" value="PTBI"/>
    <property type="match status" value="1"/>
</dbReference>
<dbReference type="InterPro" id="IPR050996">
    <property type="entry name" value="Docking_Protein_DOK"/>
</dbReference>
<dbReference type="AlphaFoldDB" id="A0A5A9N481"/>
<dbReference type="SUPFAM" id="SSF50729">
    <property type="entry name" value="PH domain-like"/>
    <property type="match status" value="2"/>
</dbReference>
<comment type="caution">
    <text evidence="3">The sequence shown here is derived from an EMBL/GenBank/DDBJ whole genome shotgun (WGS) entry which is preliminary data.</text>
</comment>
<dbReference type="GO" id="GO:0043410">
    <property type="term" value="P:positive regulation of MAPK cascade"/>
    <property type="evidence" value="ECO:0007669"/>
    <property type="project" value="TreeGrafter"/>
</dbReference>
<evidence type="ECO:0000313" key="3">
    <source>
        <dbReference type="EMBL" id="KAA0703851.1"/>
    </source>
</evidence>
<dbReference type="SMART" id="SM01244">
    <property type="entry name" value="IRS"/>
    <property type="match status" value="1"/>
</dbReference>
<dbReference type="Proteomes" id="UP000324632">
    <property type="component" value="Chromosome 23"/>
</dbReference>
<dbReference type="EMBL" id="SOYY01000023">
    <property type="protein sequence ID" value="KAA0703851.1"/>
    <property type="molecule type" value="Genomic_DNA"/>
</dbReference>
<dbReference type="PANTHER" id="PTHR21258:SF14">
    <property type="entry name" value="DOCKING PROTEIN 2"/>
    <property type="match status" value="1"/>
</dbReference>
<protein>
    <submittedName>
        <fullName evidence="3">Docking protein 2</fullName>
    </submittedName>
</protein>
<dbReference type="InterPro" id="IPR011993">
    <property type="entry name" value="PH-like_dom_sf"/>
</dbReference>
<dbReference type="GO" id="GO:0007169">
    <property type="term" value="P:cell surface receptor protein tyrosine kinase signaling pathway"/>
    <property type="evidence" value="ECO:0007669"/>
    <property type="project" value="TreeGrafter"/>
</dbReference>
<reference evidence="3 4" key="1">
    <citation type="journal article" date="2019" name="Mol. Ecol. Resour.">
        <title>Chromosome-level genome assembly of Triplophysa tibetana, a fish adapted to the harsh high-altitude environment of the Tibetan Plateau.</title>
        <authorList>
            <person name="Yang X."/>
            <person name="Liu H."/>
            <person name="Ma Z."/>
            <person name="Zou Y."/>
            <person name="Zou M."/>
            <person name="Mao Y."/>
            <person name="Li X."/>
            <person name="Wang H."/>
            <person name="Chen T."/>
            <person name="Wang W."/>
            <person name="Yang R."/>
        </authorList>
    </citation>
    <scope>NUCLEOTIDE SEQUENCE [LARGE SCALE GENOMIC DNA]</scope>
    <source>
        <strain evidence="3">TTIB1903HZAU</strain>
        <tissue evidence="3">Muscle</tissue>
    </source>
</reference>
<feature type="domain" description="IRS-type PTB" evidence="2">
    <location>
        <begin position="155"/>
        <end position="259"/>
    </location>
</feature>
<dbReference type="PROSITE" id="PS50003">
    <property type="entry name" value="PH_DOMAIN"/>
    <property type="match status" value="1"/>
</dbReference>
<dbReference type="SMART" id="SM00233">
    <property type="entry name" value="PH"/>
    <property type="match status" value="1"/>
</dbReference>
<evidence type="ECO:0000259" key="1">
    <source>
        <dbReference type="PROSITE" id="PS50003"/>
    </source>
</evidence>
<dbReference type="PROSITE" id="PS51064">
    <property type="entry name" value="IRS_PTB"/>
    <property type="match status" value="1"/>
</dbReference>
<feature type="domain" description="PH" evidence="1">
    <location>
        <begin position="4"/>
        <end position="118"/>
    </location>
</feature>
<proteinExistence type="predicted"/>
<organism evidence="3 4">
    <name type="scientific">Triplophysa tibetana</name>
    <dbReference type="NCBI Taxonomy" id="1572043"/>
    <lineage>
        <taxon>Eukaryota</taxon>
        <taxon>Metazoa</taxon>
        <taxon>Chordata</taxon>
        <taxon>Craniata</taxon>
        <taxon>Vertebrata</taxon>
        <taxon>Euteleostomi</taxon>
        <taxon>Actinopterygii</taxon>
        <taxon>Neopterygii</taxon>
        <taxon>Teleostei</taxon>
        <taxon>Ostariophysi</taxon>
        <taxon>Cypriniformes</taxon>
        <taxon>Nemacheilidae</taxon>
        <taxon>Triplophysa</taxon>
    </lineage>
</organism>
<name>A0A5A9N481_9TELE</name>
<gene>
    <name evidence="3" type="ORF">E1301_Tti000505</name>
</gene>
<accession>A0A5A9N481</accession>
<dbReference type="Pfam" id="PF00169">
    <property type="entry name" value="PH"/>
    <property type="match status" value="1"/>
</dbReference>
<keyword evidence="4" id="KW-1185">Reference proteome</keyword>
<evidence type="ECO:0000313" key="4">
    <source>
        <dbReference type="Proteomes" id="UP000324632"/>
    </source>
</evidence>